<accession>A0A1T5E8Z3</accession>
<evidence type="ECO:0000313" key="2">
    <source>
        <dbReference type="Proteomes" id="UP000190150"/>
    </source>
</evidence>
<dbReference type="AlphaFoldDB" id="A0A1T5E8Z3"/>
<dbReference type="OrthoDB" id="978691at2"/>
<name>A0A1T5E8Z3_9SPHI</name>
<dbReference type="RefSeq" id="WP_079643343.1">
    <property type="nucleotide sequence ID" value="NZ_FUZF01000010.1"/>
</dbReference>
<dbReference type="Proteomes" id="UP000190150">
    <property type="component" value="Unassembled WGS sequence"/>
</dbReference>
<gene>
    <name evidence="1" type="ORF">SAMN05660841_02429</name>
</gene>
<evidence type="ECO:0000313" key="1">
    <source>
        <dbReference type="EMBL" id="SKB80293.1"/>
    </source>
</evidence>
<protein>
    <recommendedName>
        <fullName evidence="3">ABC transporter ATPase</fullName>
    </recommendedName>
</protein>
<keyword evidence="2" id="KW-1185">Reference proteome</keyword>
<dbReference type="STRING" id="1513896.SAMN05660841_02429"/>
<proteinExistence type="predicted"/>
<dbReference type="EMBL" id="FUZF01000010">
    <property type="protein sequence ID" value="SKB80293.1"/>
    <property type="molecule type" value="Genomic_DNA"/>
</dbReference>
<evidence type="ECO:0008006" key="3">
    <source>
        <dbReference type="Google" id="ProtNLM"/>
    </source>
</evidence>
<organism evidence="1 2">
    <name type="scientific">Sphingobacterium nematocida</name>
    <dbReference type="NCBI Taxonomy" id="1513896"/>
    <lineage>
        <taxon>Bacteria</taxon>
        <taxon>Pseudomonadati</taxon>
        <taxon>Bacteroidota</taxon>
        <taxon>Sphingobacteriia</taxon>
        <taxon>Sphingobacteriales</taxon>
        <taxon>Sphingobacteriaceae</taxon>
        <taxon>Sphingobacterium</taxon>
    </lineage>
</organism>
<reference evidence="2" key="1">
    <citation type="submission" date="2017-02" db="EMBL/GenBank/DDBJ databases">
        <authorList>
            <person name="Varghese N."/>
            <person name="Submissions S."/>
        </authorList>
    </citation>
    <scope>NUCLEOTIDE SEQUENCE [LARGE SCALE GENOMIC DNA]</scope>
    <source>
        <strain evidence="2">DSM 24091</strain>
    </source>
</reference>
<sequence length="151" mass="16997">MNRVWIYQADRLLSDEQVQIVEVALADFVSSWTAHGSALAGKGIVKDNLFVILEVDEEQAGVTGCSIDKSVHFLKGLGERLDVDFFDRMKVSFIDDRGIVNLVGRGEFESLVKIGTVNAETLVFNNLVQNSTDFESKWIIPFRDSWHSKVF</sequence>